<dbReference type="KEGG" id="vg:14012727"/>
<accession>H6X3U6</accession>
<sequence>MAQQQIALQQIRTGKQRDLPDALEKGQLGFSTDVGRMFVGLPSSSDPASLVAGRNWDNAPNSGKENVEIITEFTPWQVVSNIVNRPYVFSVPKGGSTQISIQSDNRVFLDYMAYNDTSSILESGNVQMLCNDSKTLLAQFNNTTQEEGIISLTFSDATFDESTKLMVFTITNNDTESDYSIEFVYRGWDKP</sequence>
<gene>
    <name evidence="1" type="ORF">RaK2_00139</name>
</gene>
<dbReference type="RefSeq" id="YP_007007294.1">
    <property type="nucleotide sequence ID" value="NC_019526.1"/>
</dbReference>
<reference evidence="1 2" key="1">
    <citation type="journal article" date="2012" name="J. Virol.">
        <title>Genome of Klebsiella sp.-Infecting Bacteriophage vB_KleM_RaK2.</title>
        <authorList>
            <person name="Simoliunas E."/>
            <person name="Kaliniene L."/>
            <person name="Truncaite L."/>
            <person name="Klausa V."/>
            <person name="Zajanckauskaite A."/>
            <person name="Meskys R."/>
        </authorList>
    </citation>
    <scope>NUCLEOTIDE SEQUENCE [LARGE SCALE GENOMIC DNA]</scope>
</reference>
<keyword evidence="2" id="KW-1185">Reference proteome</keyword>
<evidence type="ECO:0000313" key="2">
    <source>
        <dbReference type="Proteomes" id="UP000007524"/>
    </source>
</evidence>
<name>H6X3U6_9CAUD</name>
<dbReference type="OrthoDB" id="11276at10239"/>
<organism evidence="1 2">
    <name type="scientific">Klebsiella phage vB_KleM_RaK2</name>
    <dbReference type="NCBI Taxonomy" id="1147094"/>
    <lineage>
        <taxon>Viruses</taxon>
        <taxon>Duplodnaviria</taxon>
        <taxon>Heunggongvirae</taxon>
        <taxon>Uroviricota</taxon>
        <taxon>Caudoviricetes</taxon>
        <taxon>Alcyoneusvirus</taxon>
        <taxon>Alcyoneusvirus RaK2</taxon>
    </lineage>
</organism>
<proteinExistence type="predicted"/>
<dbReference type="Proteomes" id="UP000007524">
    <property type="component" value="Segment"/>
</dbReference>
<protein>
    <submittedName>
        <fullName evidence="1">Uncharacterized protein</fullName>
    </submittedName>
</protein>
<dbReference type="GeneID" id="14012727"/>
<dbReference type="EMBL" id="JQ513383">
    <property type="protein sequence ID" value="AFA44412.1"/>
    <property type="molecule type" value="Genomic_DNA"/>
</dbReference>
<evidence type="ECO:0000313" key="1">
    <source>
        <dbReference type="EMBL" id="AFA44412.1"/>
    </source>
</evidence>